<dbReference type="Proteomes" id="UP001519309">
    <property type="component" value="Unassembled WGS sequence"/>
</dbReference>
<evidence type="ECO:0000313" key="3">
    <source>
        <dbReference type="EMBL" id="MBP2055807.1"/>
    </source>
</evidence>
<organism evidence="2 4">
    <name type="scientific">Streptomyces griseochromogenes</name>
    <dbReference type="NCBI Taxonomy" id="68214"/>
    <lineage>
        <taxon>Bacteria</taxon>
        <taxon>Bacillati</taxon>
        <taxon>Actinomycetota</taxon>
        <taxon>Actinomycetes</taxon>
        <taxon>Kitasatosporales</taxon>
        <taxon>Streptomycetaceae</taxon>
        <taxon>Streptomyces</taxon>
    </lineage>
</organism>
<reference evidence="3 5" key="2">
    <citation type="submission" date="2021-03" db="EMBL/GenBank/DDBJ databases">
        <title>Genomic Encyclopedia of Type Strains, Phase IV (KMG-IV): sequencing the most valuable type-strain genomes for metagenomic binning, comparative biology and taxonomic classification.</title>
        <authorList>
            <person name="Goeker M."/>
        </authorList>
    </citation>
    <scope>NUCLEOTIDE SEQUENCE [LARGE SCALE GENOMIC DNA]</scope>
    <source>
        <strain evidence="3 5">DSM 40499</strain>
    </source>
</reference>
<evidence type="ECO:0000313" key="5">
    <source>
        <dbReference type="Proteomes" id="UP001519309"/>
    </source>
</evidence>
<accession>A0A1B1AYY8</accession>
<keyword evidence="1" id="KW-1133">Transmembrane helix</keyword>
<proteinExistence type="predicted"/>
<dbReference type="AlphaFoldDB" id="A0A1B1AYY8"/>
<feature type="transmembrane region" description="Helical" evidence="1">
    <location>
        <begin position="54"/>
        <end position="74"/>
    </location>
</feature>
<evidence type="ECO:0000313" key="4">
    <source>
        <dbReference type="Proteomes" id="UP000092659"/>
    </source>
</evidence>
<protein>
    <submittedName>
        <fullName evidence="2">Uncharacterized protein</fullName>
    </submittedName>
</protein>
<dbReference type="EMBL" id="JAGGLP010000034">
    <property type="protein sequence ID" value="MBP2055807.1"/>
    <property type="molecule type" value="Genomic_DNA"/>
</dbReference>
<keyword evidence="1" id="KW-0472">Membrane</keyword>
<dbReference type="Proteomes" id="UP000092659">
    <property type="component" value="Chromosome"/>
</dbReference>
<gene>
    <name evidence="2" type="ORF">AVL59_21185</name>
    <name evidence="3" type="ORF">J2Z21_008823</name>
</gene>
<keyword evidence="1" id="KW-0812">Transmembrane</keyword>
<dbReference type="RefSeq" id="WP_067306784.1">
    <property type="nucleotide sequence ID" value="NZ_JAGGLP010000034.1"/>
</dbReference>
<sequence>MRDGDGRVANLGEQVCPTPKQGVGICKERHQLPPSSPYATTVWSVQVSSMDDRAGFSLSVVVSFQTYLVWVLSLA</sequence>
<dbReference type="EMBL" id="CP016279">
    <property type="protein sequence ID" value="ANP51765.1"/>
    <property type="molecule type" value="Genomic_DNA"/>
</dbReference>
<keyword evidence="5" id="KW-1185">Reference proteome</keyword>
<reference evidence="2 4" key="1">
    <citation type="submission" date="2016-06" db="EMBL/GenBank/DDBJ databases">
        <title>Complete genome sequence of Streptomyces griseochromogenes ATCC 14511, the Blasticidin S producer.</title>
        <authorList>
            <person name="Wu L."/>
        </authorList>
    </citation>
    <scope>NUCLEOTIDE SEQUENCE [LARGE SCALE GENOMIC DNA]</scope>
    <source>
        <strain evidence="2 4">ATCC 14511</strain>
    </source>
</reference>
<name>A0A1B1AYY8_9ACTN</name>
<dbReference type="KEGG" id="sgs:AVL59_21185"/>
<evidence type="ECO:0000313" key="2">
    <source>
        <dbReference type="EMBL" id="ANP51765.1"/>
    </source>
</evidence>
<evidence type="ECO:0000256" key="1">
    <source>
        <dbReference type="SAM" id="Phobius"/>
    </source>
</evidence>